<keyword evidence="1" id="KW-0489">Methyltransferase</keyword>
<dbReference type="SUPFAM" id="SSF53335">
    <property type="entry name" value="S-adenosyl-L-methionine-dependent methyltransferases"/>
    <property type="match status" value="1"/>
</dbReference>
<protein>
    <submittedName>
        <fullName evidence="1">Class I SAM-dependent methyltransferase</fullName>
    </submittedName>
</protein>
<keyword evidence="2" id="KW-1185">Reference proteome</keyword>
<dbReference type="PANTHER" id="PTHR20974:SF0">
    <property type="entry name" value="UPF0585 PROTEIN CG18661"/>
    <property type="match status" value="1"/>
</dbReference>
<gene>
    <name evidence="1" type="ORF">QQ91_0003260</name>
</gene>
<dbReference type="EMBL" id="JTHE03000022">
    <property type="protein sequence ID" value="MCM1981849.1"/>
    <property type="molecule type" value="Genomic_DNA"/>
</dbReference>
<accession>A0ABD4SZM9</accession>
<evidence type="ECO:0000313" key="2">
    <source>
        <dbReference type="Proteomes" id="UP000031561"/>
    </source>
</evidence>
<dbReference type="InterPro" id="IPR010342">
    <property type="entry name" value="DUF938"/>
</dbReference>
<dbReference type="Pfam" id="PF06080">
    <property type="entry name" value="DUF938"/>
    <property type="match status" value="1"/>
</dbReference>
<name>A0ABD4SZM9_9CYAN</name>
<dbReference type="Gene3D" id="3.40.50.150">
    <property type="entry name" value="Vaccinia Virus protein VP39"/>
    <property type="match status" value="1"/>
</dbReference>
<dbReference type="GO" id="GO:0032259">
    <property type="term" value="P:methylation"/>
    <property type="evidence" value="ECO:0007669"/>
    <property type="project" value="UniProtKB-KW"/>
</dbReference>
<sequence>MPQPHRQSSPAVARNRDPIYQVLKSYLPPEGLILEIASGTGEHGAYFAPKIDPLVWQPSDRSPEALQSIRAWKQDQNYTNLGDPIEIDVLAPHWWQRVQNKRSDLFPHLPLMGIVTINMIHISPWEATLGLMQGAAALLPPQGWLYLYGPFHRNGVPTAPSNVEFDQYLQLQDPRWGVRTLEEVVEAAAGLALQAAIAMPANNLSVIFRKVSEP</sequence>
<dbReference type="AlphaFoldDB" id="A0ABD4SZM9"/>
<reference evidence="1 2" key="1">
    <citation type="journal article" date="2015" name="Genome Announc.">
        <title>Draft Genome Sequence of Filamentous Marine Cyanobacterium Lyngbya confervoides Strain BDU141951.</title>
        <authorList>
            <person name="Chandrababunaidu M.M."/>
            <person name="Sen D."/>
            <person name="Tripathy S."/>
        </authorList>
    </citation>
    <scope>NUCLEOTIDE SEQUENCE [LARGE SCALE GENOMIC DNA]</scope>
    <source>
        <strain evidence="1 2">BDU141951</strain>
    </source>
</reference>
<organism evidence="1 2">
    <name type="scientific">Lyngbya confervoides BDU141951</name>
    <dbReference type="NCBI Taxonomy" id="1574623"/>
    <lineage>
        <taxon>Bacteria</taxon>
        <taxon>Bacillati</taxon>
        <taxon>Cyanobacteriota</taxon>
        <taxon>Cyanophyceae</taxon>
        <taxon>Oscillatoriophycideae</taxon>
        <taxon>Oscillatoriales</taxon>
        <taxon>Microcoleaceae</taxon>
        <taxon>Lyngbya</taxon>
    </lineage>
</organism>
<dbReference type="RefSeq" id="WP_166279925.1">
    <property type="nucleotide sequence ID" value="NZ_JTHE03000022.1"/>
</dbReference>
<comment type="caution">
    <text evidence="1">The sequence shown here is derived from an EMBL/GenBank/DDBJ whole genome shotgun (WGS) entry which is preliminary data.</text>
</comment>
<dbReference type="InterPro" id="IPR029063">
    <property type="entry name" value="SAM-dependent_MTases_sf"/>
</dbReference>
<evidence type="ECO:0000313" key="1">
    <source>
        <dbReference type="EMBL" id="MCM1981849.1"/>
    </source>
</evidence>
<dbReference type="Proteomes" id="UP000031561">
    <property type="component" value="Unassembled WGS sequence"/>
</dbReference>
<proteinExistence type="predicted"/>
<dbReference type="GO" id="GO:0008168">
    <property type="term" value="F:methyltransferase activity"/>
    <property type="evidence" value="ECO:0007669"/>
    <property type="project" value="UniProtKB-KW"/>
</dbReference>
<dbReference type="PANTHER" id="PTHR20974">
    <property type="entry name" value="UPF0585 PROTEIN CG18661"/>
    <property type="match status" value="1"/>
</dbReference>
<keyword evidence="1" id="KW-0808">Transferase</keyword>